<dbReference type="InterPro" id="IPR000620">
    <property type="entry name" value="EamA_dom"/>
</dbReference>
<dbReference type="AlphaFoldDB" id="A0A0F3ITK3"/>
<feature type="transmembrane region" description="Helical" evidence="1">
    <location>
        <begin position="153"/>
        <end position="171"/>
    </location>
</feature>
<gene>
    <name evidence="3" type="ORF">VZ95_08600</name>
</gene>
<dbReference type="EMBL" id="LAJY01000196">
    <property type="protein sequence ID" value="KJV09888.1"/>
    <property type="molecule type" value="Genomic_DNA"/>
</dbReference>
<keyword evidence="1" id="KW-0812">Transmembrane</keyword>
<evidence type="ECO:0000256" key="1">
    <source>
        <dbReference type="SAM" id="Phobius"/>
    </source>
</evidence>
<dbReference type="GO" id="GO:0016020">
    <property type="term" value="C:membrane"/>
    <property type="evidence" value="ECO:0007669"/>
    <property type="project" value="InterPro"/>
</dbReference>
<protein>
    <recommendedName>
        <fullName evidence="2">EamA domain-containing protein</fullName>
    </recommendedName>
</protein>
<evidence type="ECO:0000313" key="4">
    <source>
        <dbReference type="Proteomes" id="UP000033774"/>
    </source>
</evidence>
<comment type="caution">
    <text evidence="3">The sequence shown here is derived from an EMBL/GenBank/DDBJ whole genome shotgun (WGS) entry which is preliminary data.</text>
</comment>
<keyword evidence="4" id="KW-1185">Reference proteome</keyword>
<name>A0A0F3ITK3_9PROT</name>
<feature type="transmembrane region" description="Helical" evidence="1">
    <location>
        <begin position="127"/>
        <end position="147"/>
    </location>
</feature>
<dbReference type="RefSeq" id="WP_045775482.1">
    <property type="nucleotide sequence ID" value="NZ_LAJY01000196.1"/>
</dbReference>
<accession>A0A0F3ITK3</accession>
<organism evidence="3 4">
    <name type="scientific">Elstera litoralis</name>
    <dbReference type="NCBI Taxonomy" id="552518"/>
    <lineage>
        <taxon>Bacteria</taxon>
        <taxon>Pseudomonadati</taxon>
        <taxon>Pseudomonadota</taxon>
        <taxon>Alphaproteobacteria</taxon>
        <taxon>Rhodospirillales</taxon>
        <taxon>Rhodospirillaceae</taxon>
        <taxon>Elstera</taxon>
    </lineage>
</organism>
<feature type="transmembrane region" description="Helical" evidence="1">
    <location>
        <begin position="35"/>
        <end position="57"/>
    </location>
</feature>
<reference evidence="3 4" key="1">
    <citation type="submission" date="2015-03" db="EMBL/GenBank/DDBJ databases">
        <title>Draft genome sequence of Elstera litoralis.</title>
        <authorList>
            <person name="Rahalkar M.C."/>
            <person name="Dhakephalkar P.K."/>
            <person name="Pore S.D."/>
            <person name="Arora P."/>
            <person name="Kapse N.G."/>
            <person name="Pandit P.S."/>
        </authorList>
    </citation>
    <scope>NUCLEOTIDE SEQUENCE [LARGE SCALE GENOMIC DNA]</scope>
    <source>
        <strain evidence="3 4">Dia-1</strain>
    </source>
</reference>
<keyword evidence="1" id="KW-0472">Membrane</keyword>
<proteinExistence type="predicted"/>
<sequence length="172" mass="17618">MPLQALLGGALALGGIALAVARKEKEAASLAPEPGALTVGILFGLLGGLGQAGGSLLQKPALIAGVDPILVAFLRALGSLALFLLITRPSAFRQPGRLWKRIALAGSISGGGVFFVSYAIANVETGLAAILSALPPILMLPILRIFFGVRLSWVSWAATALALFGVVLILTR</sequence>
<evidence type="ECO:0000259" key="2">
    <source>
        <dbReference type="Pfam" id="PF00892"/>
    </source>
</evidence>
<keyword evidence="1" id="KW-1133">Transmembrane helix</keyword>
<feature type="transmembrane region" description="Helical" evidence="1">
    <location>
        <begin position="69"/>
        <end position="86"/>
    </location>
</feature>
<feature type="transmembrane region" description="Helical" evidence="1">
    <location>
        <begin position="98"/>
        <end position="120"/>
    </location>
</feature>
<dbReference type="Proteomes" id="UP000033774">
    <property type="component" value="Unassembled WGS sequence"/>
</dbReference>
<dbReference type="InterPro" id="IPR037185">
    <property type="entry name" value="EmrE-like"/>
</dbReference>
<evidence type="ECO:0000313" key="3">
    <source>
        <dbReference type="EMBL" id="KJV09888.1"/>
    </source>
</evidence>
<feature type="domain" description="EamA" evidence="2">
    <location>
        <begin position="39"/>
        <end position="171"/>
    </location>
</feature>
<dbReference type="Pfam" id="PF00892">
    <property type="entry name" value="EamA"/>
    <property type="match status" value="1"/>
</dbReference>
<dbReference type="SUPFAM" id="SSF103481">
    <property type="entry name" value="Multidrug resistance efflux transporter EmrE"/>
    <property type="match status" value="1"/>
</dbReference>